<name>A0AAD9LZY9_9PEZI</name>
<protein>
    <submittedName>
        <fullName evidence="1">Uncharacterized protein</fullName>
    </submittedName>
</protein>
<evidence type="ECO:0000313" key="2">
    <source>
        <dbReference type="Proteomes" id="UP001232148"/>
    </source>
</evidence>
<comment type="caution">
    <text evidence="1">The sequence shown here is derived from an EMBL/GenBank/DDBJ whole genome shotgun (WGS) entry which is preliminary data.</text>
</comment>
<dbReference type="Proteomes" id="UP001232148">
    <property type="component" value="Unassembled WGS sequence"/>
</dbReference>
<sequence>MEMRSDVCLLPWGPRCASSHVALKRLGASVVDFRGGGGLLTLKAAALPDNKLQLRYGSKEGQPMSAVGNKTRKVVNNGRVVHHTDMHWKVVSAPLFAFVHSFIHSLRHDLTALEGCGLFRRCRSVSLLDRSVSVAVLACRPLSSPRCPVGI</sequence>
<keyword evidence="2" id="KW-1185">Reference proteome</keyword>
<accession>A0AAD9LZY9</accession>
<reference evidence="1" key="1">
    <citation type="submission" date="2021-06" db="EMBL/GenBank/DDBJ databases">
        <title>Comparative genomics, transcriptomics and evolutionary studies reveal genomic signatures of adaptation to plant cell wall in hemibiotrophic fungi.</title>
        <authorList>
            <consortium name="DOE Joint Genome Institute"/>
            <person name="Baroncelli R."/>
            <person name="Diaz J.F."/>
            <person name="Benocci T."/>
            <person name="Peng M."/>
            <person name="Battaglia E."/>
            <person name="Haridas S."/>
            <person name="Andreopoulos W."/>
            <person name="Labutti K."/>
            <person name="Pangilinan J."/>
            <person name="Floch G.L."/>
            <person name="Makela M.R."/>
            <person name="Henrissat B."/>
            <person name="Grigoriev I.V."/>
            <person name="Crouch J.A."/>
            <person name="De Vries R.P."/>
            <person name="Sukno S.A."/>
            <person name="Thon M.R."/>
        </authorList>
    </citation>
    <scope>NUCLEOTIDE SEQUENCE</scope>
    <source>
        <strain evidence="1">MAFF235873</strain>
    </source>
</reference>
<gene>
    <name evidence="1" type="ORF">LX32DRAFT_447524</name>
</gene>
<dbReference type="AlphaFoldDB" id="A0AAD9LZY9"/>
<dbReference type="EMBL" id="MU842898">
    <property type="protein sequence ID" value="KAK2027284.1"/>
    <property type="molecule type" value="Genomic_DNA"/>
</dbReference>
<proteinExistence type="predicted"/>
<organism evidence="1 2">
    <name type="scientific">Colletotrichum zoysiae</name>
    <dbReference type="NCBI Taxonomy" id="1216348"/>
    <lineage>
        <taxon>Eukaryota</taxon>
        <taxon>Fungi</taxon>
        <taxon>Dikarya</taxon>
        <taxon>Ascomycota</taxon>
        <taxon>Pezizomycotina</taxon>
        <taxon>Sordariomycetes</taxon>
        <taxon>Hypocreomycetidae</taxon>
        <taxon>Glomerellales</taxon>
        <taxon>Glomerellaceae</taxon>
        <taxon>Colletotrichum</taxon>
        <taxon>Colletotrichum graminicola species complex</taxon>
    </lineage>
</organism>
<evidence type="ECO:0000313" key="1">
    <source>
        <dbReference type="EMBL" id="KAK2027284.1"/>
    </source>
</evidence>